<dbReference type="InterPro" id="IPR036673">
    <property type="entry name" value="Cyanovirin-N_sf"/>
</dbReference>
<dbReference type="Gene3D" id="2.30.60.10">
    <property type="entry name" value="Cyanovirin-N"/>
    <property type="match status" value="1"/>
</dbReference>
<evidence type="ECO:0000256" key="1">
    <source>
        <dbReference type="SAM" id="SignalP"/>
    </source>
</evidence>
<evidence type="ECO:0000313" key="4">
    <source>
        <dbReference type="Proteomes" id="UP000234275"/>
    </source>
</evidence>
<dbReference type="VEuPathDB" id="FungiDB:P170DRAFT_472005"/>
<evidence type="ECO:0000313" key="3">
    <source>
        <dbReference type="EMBL" id="PLB52098.1"/>
    </source>
</evidence>
<dbReference type="RefSeq" id="XP_024707400.1">
    <property type="nucleotide sequence ID" value="XM_024852895.1"/>
</dbReference>
<keyword evidence="1" id="KW-0732">Signal</keyword>
<organism evidence="3 4">
    <name type="scientific">Aspergillus steynii IBT 23096</name>
    <dbReference type="NCBI Taxonomy" id="1392250"/>
    <lineage>
        <taxon>Eukaryota</taxon>
        <taxon>Fungi</taxon>
        <taxon>Dikarya</taxon>
        <taxon>Ascomycota</taxon>
        <taxon>Pezizomycotina</taxon>
        <taxon>Eurotiomycetes</taxon>
        <taxon>Eurotiomycetidae</taxon>
        <taxon>Eurotiales</taxon>
        <taxon>Aspergillaceae</taxon>
        <taxon>Aspergillus</taxon>
        <taxon>Aspergillus subgen. Circumdati</taxon>
    </lineage>
</organism>
<dbReference type="InterPro" id="IPR011058">
    <property type="entry name" value="Cyanovirin-N"/>
</dbReference>
<dbReference type="SUPFAM" id="SSF51322">
    <property type="entry name" value="Cyanovirin-N"/>
    <property type="match status" value="1"/>
</dbReference>
<accession>A0A2I2GGU0</accession>
<dbReference type="AlphaFoldDB" id="A0A2I2GGU0"/>
<dbReference type="Proteomes" id="UP000234275">
    <property type="component" value="Unassembled WGS sequence"/>
</dbReference>
<protein>
    <recommendedName>
        <fullName evidence="2">Cyanovirin-N domain-containing protein</fullName>
    </recommendedName>
</protein>
<name>A0A2I2GGU0_9EURO</name>
<dbReference type="GeneID" id="36560593"/>
<sequence>MQLLTLIPAILAALPALSAADSFADSCDQYRVLKTDEKGYVLQAKCSSDSYNGYSALQLDWCVANDEGDINARANGGLTSSCSDGCSIMTGIPELRCLCDPQPEGEFRASTLDLTPTVTNNGGILECFGQTGWETSEPASTSAI</sequence>
<dbReference type="OrthoDB" id="2947935at2759"/>
<comment type="caution">
    <text evidence="3">The sequence shown here is derived from an EMBL/GenBank/DDBJ whole genome shotgun (WGS) entry which is preliminary data.</text>
</comment>
<gene>
    <name evidence="3" type="ORF">P170DRAFT_472005</name>
</gene>
<evidence type="ECO:0000259" key="2">
    <source>
        <dbReference type="Pfam" id="PF08881"/>
    </source>
</evidence>
<dbReference type="EMBL" id="MSFO01000002">
    <property type="protein sequence ID" value="PLB52098.1"/>
    <property type="molecule type" value="Genomic_DNA"/>
</dbReference>
<feature type="domain" description="Cyanovirin-N" evidence="2">
    <location>
        <begin position="23"/>
        <end position="126"/>
    </location>
</feature>
<reference evidence="3 4" key="1">
    <citation type="submission" date="2016-12" db="EMBL/GenBank/DDBJ databases">
        <title>The genomes of Aspergillus section Nigri reveals drivers in fungal speciation.</title>
        <authorList>
            <consortium name="DOE Joint Genome Institute"/>
            <person name="Vesth T.C."/>
            <person name="Nybo J."/>
            <person name="Theobald S."/>
            <person name="Brandl J."/>
            <person name="Frisvad J.C."/>
            <person name="Nielsen K.F."/>
            <person name="Lyhne E.K."/>
            <person name="Kogle M.E."/>
            <person name="Kuo A."/>
            <person name="Riley R."/>
            <person name="Clum A."/>
            <person name="Nolan M."/>
            <person name="Lipzen A."/>
            <person name="Salamov A."/>
            <person name="Henrissat B."/>
            <person name="Wiebenga A."/>
            <person name="De Vries R.P."/>
            <person name="Grigoriev I.V."/>
            <person name="Mortensen U.H."/>
            <person name="Andersen M.R."/>
            <person name="Baker S.E."/>
        </authorList>
    </citation>
    <scope>NUCLEOTIDE SEQUENCE [LARGE SCALE GENOMIC DNA]</scope>
    <source>
        <strain evidence="3 4">IBT 23096</strain>
    </source>
</reference>
<keyword evidence="4" id="KW-1185">Reference proteome</keyword>
<feature type="chain" id="PRO_5014115670" description="Cyanovirin-N domain-containing protein" evidence="1">
    <location>
        <begin position="21"/>
        <end position="144"/>
    </location>
</feature>
<dbReference type="Pfam" id="PF08881">
    <property type="entry name" value="CVNH"/>
    <property type="match status" value="1"/>
</dbReference>
<proteinExistence type="predicted"/>
<feature type="signal peptide" evidence="1">
    <location>
        <begin position="1"/>
        <end position="20"/>
    </location>
</feature>